<protein>
    <submittedName>
        <fullName evidence="1">Uncharacterized protein</fullName>
    </submittedName>
</protein>
<evidence type="ECO:0000313" key="2">
    <source>
        <dbReference type="Proteomes" id="UP000439780"/>
    </source>
</evidence>
<reference evidence="1 2" key="1">
    <citation type="submission" date="2019-12" db="EMBL/GenBank/DDBJ databases">
        <title>Genomic-based taxomic classification of the family Erythrobacteraceae.</title>
        <authorList>
            <person name="Xu L."/>
        </authorList>
    </citation>
    <scope>NUCLEOTIDE SEQUENCE [LARGE SCALE GENOMIC DNA]</scope>
    <source>
        <strain evidence="1 2">KEMB 9005-328</strain>
    </source>
</reference>
<dbReference type="Pfam" id="PF20475">
    <property type="entry name" value="DUF6717"/>
    <property type="match status" value="1"/>
</dbReference>
<sequence>MNAINVIAPYKFLDMWVFDDDRVGLKEEPFVGGADTMIDQITADIADAEKGFVMVFSAHPFPGGEYRLSWQREEREGNVYRSDELDAEGWLCPALLRYFDGAPSEIYVQIKPKPAER</sequence>
<dbReference type="AlphaFoldDB" id="A0A845ALT4"/>
<name>A0A845ALT4_9SPHN</name>
<dbReference type="Proteomes" id="UP000439780">
    <property type="component" value="Unassembled WGS sequence"/>
</dbReference>
<evidence type="ECO:0000313" key="1">
    <source>
        <dbReference type="EMBL" id="MXP30123.1"/>
    </source>
</evidence>
<dbReference type="RefSeq" id="WP_160754426.1">
    <property type="nucleotide sequence ID" value="NZ_WTYA01000017.1"/>
</dbReference>
<proteinExistence type="predicted"/>
<keyword evidence="2" id="KW-1185">Reference proteome</keyword>
<comment type="caution">
    <text evidence="1">The sequence shown here is derived from an EMBL/GenBank/DDBJ whole genome shotgun (WGS) entry which is preliminary data.</text>
</comment>
<organism evidence="1 2">
    <name type="scientific">Qipengyuania algicida</name>
    <dbReference type="NCBI Taxonomy" id="1836209"/>
    <lineage>
        <taxon>Bacteria</taxon>
        <taxon>Pseudomonadati</taxon>
        <taxon>Pseudomonadota</taxon>
        <taxon>Alphaproteobacteria</taxon>
        <taxon>Sphingomonadales</taxon>
        <taxon>Erythrobacteraceae</taxon>
        <taxon>Qipengyuania</taxon>
    </lineage>
</organism>
<dbReference type="EMBL" id="WTYA01000017">
    <property type="protein sequence ID" value="MXP30123.1"/>
    <property type="molecule type" value="Genomic_DNA"/>
</dbReference>
<accession>A0A845ALT4</accession>
<dbReference type="InterPro" id="IPR046562">
    <property type="entry name" value="DUF6717"/>
</dbReference>
<dbReference type="OrthoDB" id="274225at2"/>
<gene>
    <name evidence="1" type="ORF">GRI58_15040</name>
</gene>